<sequence>MAAVERELMLRGSIWFLLVFNPFSWVRGNMEGDALHNLKTNLNDPNNVLQSWDPTLVNPCTWFHVTCNNDNSVIRVDLGNAQLSGTLVPQLGLLKNLQYLELYSNNISGTIPSDLGNLTNLVSLDLYLNSFTGEIPDSLGKLTKLRFLRLNNNSLSGHIPQSLTNITALQVLDLSNNNLSGEVPSTGSFSLFTPISFANNPLLCGPGTTTACPGAPPLSPPPPFVPPTPPSSQGSSASSTGAIAGGVAAGAALLFAAPAIMFAWWRRRKPQEHFFDVPAEEDPEVHLGQLKRFSLRELQVATDNFSNKNILGRGGFGKVYKGRLADGSLVAVKRLKEERTPGGELQFQTEVEMISMAVHRNLLRLRGFCMTPTERLLVYPYMANGSVASRLRGQRAFDLARLANDDDVMLLDWVKGLLKEKKLEMLVDPDLQNDYVEVEVESLIQVALLCTQGSPMERPKMSEVVRMLEGDGLAERWEEWQKVDVGCGYGLIGFGCAFVGSDASAFMVNRIRVGSVRYSRNPIRCHPAPSLNLENCRPRIARLAQFCFPSLGSLRPTSRRRGREGRRKKMDPDSFRSRLSSLAFGNVIAAAARDYQKEVLANEKAQATASNNEEVDLDELMDDPELEKLHAERIAALKKEVEKREVLKRQGHGEYREITEGEFLGEVTGSERVICHFYHREFYRCKIMDKHLKALAPVHLNTKFIKLDAENAPFFVTKLAVKTLPCIVLFRNGIAFDRLVGFQDLGSKDDFTTRALENLLKLKGKYTLVDIFAPCALP</sequence>
<dbReference type="SUPFAM" id="SSF56112">
    <property type="entry name" value="Protein kinase-like (PK-like)"/>
    <property type="match status" value="1"/>
</dbReference>
<accession>A0A4S8IAZ8</accession>
<keyword evidence="3 8" id="KW-0732">Signal</keyword>
<dbReference type="Proteomes" id="UP000317650">
    <property type="component" value="Chromosome 2"/>
</dbReference>
<dbReference type="GO" id="GO:0005524">
    <property type="term" value="F:ATP binding"/>
    <property type="evidence" value="ECO:0007669"/>
    <property type="project" value="UniProtKB-UniRule"/>
</dbReference>
<organism evidence="10 11">
    <name type="scientific">Musa balbisiana</name>
    <name type="common">Banana</name>
    <dbReference type="NCBI Taxonomy" id="52838"/>
    <lineage>
        <taxon>Eukaryota</taxon>
        <taxon>Viridiplantae</taxon>
        <taxon>Streptophyta</taxon>
        <taxon>Embryophyta</taxon>
        <taxon>Tracheophyta</taxon>
        <taxon>Spermatophyta</taxon>
        <taxon>Magnoliopsida</taxon>
        <taxon>Liliopsida</taxon>
        <taxon>Zingiberales</taxon>
        <taxon>Musaceae</taxon>
        <taxon>Musa</taxon>
    </lineage>
</organism>
<keyword evidence="7" id="KW-0812">Transmembrane</keyword>
<keyword evidence="5" id="KW-0067">ATP-binding</keyword>
<dbReference type="CDD" id="cd02989">
    <property type="entry name" value="Phd_like_TxnDC9"/>
    <property type="match status" value="1"/>
</dbReference>
<dbReference type="PROSITE" id="PS50011">
    <property type="entry name" value="PROTEIN_KINASE_DOM"/>
    <property type="match status" value="1"/>
</dbReference>
<proteinExistence type="predicted"/>
<dbReference type="Pfam" id="PF23598">
    <property type="entry name" value="LRR_14"/>
    <property type="match status" value="1"/>
</dbReference>
<feature type="binding site" evidence="5">
    <location>
        <position position="333"/>
    </location>
    <ligand>
        <name>ATP</name>
        <dbReference type="ChEBI" id="CHEBI:30616"/>
    </ligand>
</feature>
<keyword evidence="11" id="KW-1185">Reference proteome</keyword>
<dbReference type="InterPro" id="IPR032675">
    <property type="entry name" value="LRR_dom_sf"/>
</dbReference>
<feature type="compositionally biased region" description="Pro residues" evidence="6">
    <location>
        <begin position="214"/>
        <end position="230"/>
    </location>
</feature>
<comment type="subcellular location">
    <subcellularLocation>
        <location evidence="1">Cell membrane</location>
        <topology evidence="1">Single-pass membrane protein</topology>
    </subcellularLocation>
</comment>
<feature type="domain" description="Protein kinase" evidence="9">
    <location>
        <begin position="305"/>
        <end position="664"/>
    </location>
</feature>
<feature type="compositionally biased region" description="Low complexity" evidence="6">
    <location>
        <begin position="231"/>
        <end position="240"/>
    </location>
</feature>
<dbReference type="SUPFAM" id="SSF52833">
    <property type="entry name" value="Thioredoxin-like"/>
    <property type="match status" value="1"/>
</dbReference>
<keyword evidence="4" id="KW-0677">Repeat</keyword>
<dbReference type="FunFam" id="3.30.200.20:FF:000015">
    <property type="entry name" value="Somatic embryogenesis receptor kinase 1"/>
    <property type="match status" value="1"/>
</dbReference>
<feature type="chain" id="PRO_5020210436" description="Protein kinase domain-containing protein" evidence="8">
    <location>
        <begin position="29"/>
        <end position="778"/>
    </location>
</feature>
<dbReference type="InterPro" id="IPR055414">
    <property type="entry name" value="LRR_R13L4/SHOC2-like"/>
</dbReference>
<feature type="signal peptide" evidence="8">
    <location>
        <begin position="1"/>
        <end position="28"/>
    </location>
</feature>
<evidence type="ECO:0000313" key="10">
    <source>
        <dbReference type="EMBL" id="THU45225.1"/>
    </source>
</evidence>
<dbReference type="GO" id="GO:0005886">
    <property type="term" value="C:plasma membrane"/>
    <property type="evidence" value="ECO:0007669"/>
    <property type="project" value="UniProtKB-SubCell"/>
</dbReference>
<protein>
    <recommendedName>
        <fullName evidence="9">Protein kinase domain-containing protein</fullName>
    </recommendedName>
</protein>
<reference evidence="10 11" key="1">
    <citation type="journal article" date="2019" name="Nat. Plants">
        <title>Genome sequencing of Musa balbisiana reveals subgenome evolution and function divergence in polyploid bananas.</title>
        <authorList>
            <person name="Yao X."/>
        </authorList>
    </citation>
    <scope>NUCLEOTIDE SEQUENCE [LARGE SCALE GENOMIC DNA]</scope>
    <source>
        <strain evidence="11">cv. DH-PKW</strain>
        <tissue evidence="10">Leaves</tissue>
    </source>
</reference>
<dbReference type="InterPro" id="IPR000719">
    <property type="entry name" value="Prot_kinase_dom"/>
</dbReference>
<dbReference type="EMBL" id="PYDT01000011">
    <property type="protein sequence ID" value="THU45225.1"/>
    <property type="molecule type" value="Genomic_DNA"/>
</dbReference>
<evidence type="ECO:0000256" key="6">
    <source>
        <dbReference type="SAM" id="MobiDB-lite"/>
    </source>
</evidence>
<dbReference type="FunFam" id="3.80.10.10:FF:000024">
    <property type="entry name" value="Somatic embryogenesis receptor kinase 1"/>
    <property type="match status" value="1"/>
</dbReference>
<dbReference type="STRING" id="52838.A0A4S8IAZ8"/>
<comment type="caution">
    <text evidence="10">The sequence shown here is derived from an EMBL/GenBank/DDBJ whole genome shotgun (WGS) entry which is preliminary data.</text>
</comment>
<name>A0A4S8IAZ8_MUSBA</name>
<dbReference type="Pfam" id="PF07714">
    <property type="entry name" value="PK_Tyr_Ser-Thr"/>
    <property type="match status" value="1"/>
</dbReference>
<evidence type="ECO:0000256" key="3">
    <source>
        <dbReference type="ARBA" id="ARBA00022729"/>
    </source>
</evidence>
<dbReference type="Gene3D" id="3.30.200.20">
    <property type="entry name" value="Phosphorylase Kinase, domain 1"/>
    <property type="match status" value="1"/>
</dbReference>
<evidence type="ECO:0000313" key="11">
    <source>
        <dbReference type="Proteomes" id="UP000317650"/>
    </source>
</evidence>
<evidence type="ECO:0000256" key="4">
    <source>
        <dbReference type="ARBA" id="ARBA00022737"/>
    </source>
</evidence>
<dbReference type="InterPro" id="IPR017441">
    <property type="entry name" value="Protein_kinase_ATP_BS"/>
</dbReference>
<dbReference type="Pfam" id="PF00085">
    <property type="entry name" value="Thioredoxin"/>
    <property type="match status" value="1"/>
</dbReference>
<evidence type="ECO:0000256" key="2">
    <source>
        <dbReference type="ARBA" id="ARBA00022614"/>
    </source>
</evidence>
<dbReference type="Gene3D" id="3.80.10.10">
    <property type="entry name" value="Ribonuclease Inhibitor"/>
    <property type="match status" value="1"/>
</dbReference>
<dbReference type="SUPFAM" id="SSF52058">
    <property type="entry name" value="L domain-like"/>
    <property type="match status" value="1"/>
</dbReference>
<dbReference type="AlphaFoldDB" id="A0A4S8IAZ8"/>
<dbReference type="Gene3D" id="1.10.510.10">
    <property type="entry name" value="Transferase(Phosphotransferase) domain 1"/>
    <property type="match status" value="1"/>
</dbReference>
<evidence type="ECO:0000256" key="1">
    <source>
        <dbReference type="ARBA" id="ARBA00004162"/>
    </source>
</evidence>
<dbReference type="GO" id="GO:0004674">
    <property type="term" value="F:protein serine/threonine kinase activity"/>
    <property type="evidence" value="ECO:0007669"/>
    <property type="project" value="UniProtKB-EC"/>
</dbReference>
<dbReference type="InterPro" id="IPR013766">
    <property type="entry name" value="Thioredoxin_domain"/>
</dbReference>
<keyword evidence="7" id="KW-1133">Transmembrane helix</keyword>
<dbReference type="PROSITE" id="PS00107">
    <property type="entry name" value="PROTEIN_KINASE_ATP"/>
    <property type="match status" value="1"/>
</dbReference>
<evidence type="ECO:0000259" key="9">
    <source>
        <dbReference type="PROSITE" id="PS50011"/>
    </source>
</evidence>
<dbReference type="Gene3D" id="3.40.30.10">
    <property type="entry name" value="Glutaredoxin"/>
    <property type="match status" value="1"/>
</dbReference>
<dbReference type="InterPro" id="IPR001245">
    <property type="entry name" value="Ser-Thr/Tyr_kinase_cat_dom"/>
</dbReference>
<feature type="transmembrane region" description="Helical" evidence="7">
    <location>
        <begin position="242"/>
        <end position="265"/>
    </location>
</feature>
<dbReference type="InterPro" id="IPR036249">
    <property type="entry name" value="Thioredoxin-like_sf"/>
</dbReference>
<gene>
    <name evidence="10" type="ORF">C4D60_Mb02t15610</name>
</gene>
<dbReference type="InterPro" id="IPR013210">
    <property type="entry name" value="LRR_N_plant-typ"/>
</dbReference>
<dbReference type="Pfam" id="PF08263">
    <property type="entry name" value="LRRNT_2"/>
    <property type="match status" value="1"/>
</dbReference>
<feature type="region of interest" description="Disordered" evidence="6">
    <location>
        <begin position="213"/>
        <end position="240"/>
    </location>
</feature>
<keyword evidence="5" id="KW-0547">Nucleotide-binding</keyword>
<dbReference type="PANTHER" id="PTHR47988">
    <property type="entry name" value="SOMATIC EMBRYOGENESIS RECEPTOR KINASE 1"/>
    <property type="match status" value="1"/>
</dbReference>
<keyword evidence="7" id="KW-0472">Membrane</keyword>
<evidence type="ECO:0000256" key="5">
    <source>
        <dbReference type="PROSITE-ProRule" id="PRU10141"/>
    </source>
</evidence>
<dbReference type="InterPro" id="IPR011009">
    <property type="entry name" value="Kinase-like_dom_sf"/>
</dbReference>
<evidence type="ECO:0000256" key="8">
    <source>
        <dbReference type="SAM" id="SignalP"/>
    </source>
</evidence>
<keyword evidence="2" id="KW-0433">Leucine-rich repeat</keyword>
<evidence type="ECO:0000256" key="7">
    <source>
        <dbReference type="SAM" id="Phobius"/>
    </source>
</evidence>